<dbReference type="PANTHER" id="PTHR43420">
    <property type="entry name" value="ACETYLTRANSFERASE"/>
    <property type="match status" value="1"/>
</dbReference>
<evidence type="ECO:0000256" key="2">
    <source>
        <dbReference type="ARBA" id="ARBA00023315"/>
    </source>
</evidence>
<feature type="domain" description="N-acetyltransferase" evidence="3">
    <location>
        <begin position="1"/>
        <end position="144"/>
    </location>
</feature>
<organism evidence="4 5">
    <name type="scientific">Vreelandella songnenensis</name>
    <dbReference type="NCBI Taxonomy" id="1176243"/>
    <lineage>
        <taxon>Bacteria</taxon>
        <taxon>Pseudomonadati</taxon>
        <taxon>Pseudomonadota</taxon>
        <taxon>Gammaproteobacteria</taxon>
        <taxon>Oceanospirillales</taxon>
        <taxon>Halomonadaceae</taxon>
        <taxon>Vreelandella</taxon>
    </lineage>
</organism>
<proteinExistence type="predicted"/>
<evidence type="ECO:0000313" key="5">
    <source>
        <dbReference type="Proteomes" id="UP000237647"/>
    </source>
</evidence>
<dbReference type="InterPro" id="IPR016181">
    <property type="entry name" value="Acyl_CoA_acyltransferase"/>
</dbReference>
<dbReference type="PANTHER" id="PTHR43420:SF47">
    <property type="entry name" value="N-ACETYLTRANSFERASE DOMAIN-CONTAINING PROTEIN"/>
    <property type="match status" value="1"/>
</dbReference>
<dbReference type="InterPro" id="IPR050680">
    <property type="entry name" value="YpeA/RimI_acetyltransf"/>
</dbReference>
<name>A0A2T0V5H9_9GAMM</name>
<keyword evidence="4" id="KW-0687">Ribonucleoprotein</keyword>
<dbReference type="SUPFAM" id="SSF55729">
    <property type="entry name" value="Acyl-CoA N-acyltransferases (Nat)"/>
    <property type="match status" value="1"/>
</dbReference>
<keyword evidence="5" id="KW-1185">Reference proteome</keyword>
<dbReference type="InterPro" id="IPR000182">
    <property type="entry name" value="GNAT_dom"/>
</dbReference>
<keyword evidence="2" id="KW-0012">Acyltransferase</keyword>
<dbReference type="EMBL" id="PVTK01000003">
    <property type="protein sequence ID" value="PRY65367.1"/>
    <property type="molecule type" value="Genomic_DNA"/>
</dbReference>
<evidence type="ECO:0000313" key="4">
    <source>
        <dbReference type="EMBL" id="PRY65367.1"/>
    </source>
</evidence>
<comment type="caution">
    <text evidence="4">The sequence shown here is derived from an EMBL/GenBank/DDBJ whole genome shotgun (WGS) entry which is preliminary data.</text>
</comment>
<accession>A0A2T0V5H9</accession>
<sequence>MMIRKFQESDFEKVNEIYSLSKLDELRFEREVFQLLPLKEDEKRLRDLMESEIFVYEDDGILGYGAIYQNEIRSLFVHPLYRGQGVGSALFGHLIAEVRTPTKLYVAKSNFPAKSMYHKYGFTVTGEFEASYNGKSVLANEMVRISE</sequence>
<dbReference type="AlphaFoldDB" id="A0A2T0V5H9"/>
<dbReference type="CDD" id="cd04301">
    <property type="entry name" value="NAT_SF"/>
    <property type="match status" value="1"/>
</dbReference>
<keyword evidence="4" id="KW-0689">Ribosomal protein</keyword>
<protein>
    <submittedName>
        <fullName evidence="4">Ribosomal protein S18 acetylase RimI-like enzyme</fullName>
    </submittedName>
</protein>
<dbReference type="OrthoDB" id="9789605at2"/>
<evidence type="ECO:0000259" key="3">
    <source>
        <dbReference type="PROSITE" id="PS51186"/>
    </source>
</evidence>
<dbReference type="Proteomes" id="UP000237647">
    <property type="component" value="Unassembled WGS sequence"/>
</dbReference>
<dbReference type="RefSeq" id="WP_106374534.1">
    <property type="nucleotide sequence ID" value="NZ_PVTK01000003.1"/>
</dbReference>
<dbReference type="GO" id="GO:0016747">
    <property type="term" value="F:acyltransferase activity, transferring groups other than amino-acyl groups"/>
    <property type="evidence" value="ECO:0007669"/>
    <property type="project" value="InterPro"/>
</dbReference>
<gene>
    <name evidence="4" type="ORF">B0H98_103311</name>
</gene>
<evidence type="ECO:0000256" key="1">
    <source>
        <dbReference type="ARBA" id="ARBA00022679"/>
    </source>
</evidence>
<keyword evidence="1" id="KW-0808">Transferase</keyword>
<dbReference type="PROSITE" id="PS51186">
    <property type="entry name" value="GNAT"/>
    <property type="match status" value="1"/>
</dbReference>
<dbReference type="GO" id="GO:0005840">
    <property type="term" value="C:ribosome"/>
    <property type="evidence" value="ECO:0007669"/>
    <property type="project" value="UniProtKB-KW"/>
</dbReference>
<reference evidence="4 5" key="1">
    <citation type="submission" date="2018-03" db="EMBL/GenBank/DDBJ databases">
        <title>Genomic Encyclopedia of Type Strains, Phase III (KMG-III): the genomes of soil and plant-associated and newly described type strains.</title>
        <authorList>
            <person name="Whitman W."/>
        </authorList>
    </citation>
    <scope>NUCLEOTIDE SEQUENCE [LARGE SCALE GENOMIC DNA]</scope>
    <source>
        <strain evidence="4 5">CGMCC 1.12152</strain>
    </source>
</reference>
<dbReference type="Pfam" id="PF13508">
    <property type="entry name" value="Acetyltransf_7"/>
    <property type="match status" value="1"/>
</dbReference>
<dbReference type="Gene3D" id="3.40.630.30">
    <property type="match status" value="1"/>
</dbReference>